<dbReference type="InterPro" id="IPR038069">
    <property type="entry name" value="Pelota/DOM34_N"/>
</dbReference>
<dbReference type="PANTHER" id="PTHR10853">
    <property type="entry name" value="PELOTA"/>
    <property type="match status" value="1"/>
</dbReference>
<dbReference type="InterPro" id="IPR058547">
    <property type="entry name" value="Pelota_N"/>
</dbReference>
<dbReference type="InterPro" id="IPR005140">
    <property type="entry name" value="eRF1_Pelota-like_N"/>
</dbReference>
<evidence type="ECO:0000256" key="5">
    <source>
        <dbReference type="ARBA" id="ARBA00022723"/>
    </source>
</evidence>
<comment type="similarity">
    <text evidence="3 6">Belongs to the eukaryotic release factor 1 family. Pelota subfamily.</text>
</comment>
<dbReference type="PANTHER" id="PTHR10853:SF0">
    <property type="entry name" value="PROTEIN PELOTA HOMOLOG"/>
    <property type="match status" value="1"/>
</dbReference>
<comment type="subcellular location">
    <subcellularLocation>
        <location evidence="2 6">Cytoplasm</location>
    </subcellularLocation>
</comment>
<sequence>MKLVRKDIDKTGSGTVKLVPENSDDMWELYNLITAGDFVRASTIRKVQKELSSGATENERVRLFLTIQVDDIEFDAQGCELRISGKNVVENEHVKLGAHHTLTLEPQRAISVGKESWDEWTLQRIKDACDPSANAEVAAVLLQEGLGLVCVVSRSLTLVKAKVETAIPRKGKDAAFNRERALAKFFSQLFQSCVQNINFQVIKVLIIASPGFVKDEFFKFFFEEAARRDLRAVVSFKSKVILCNISSVTKWALEEVLSDDALSKKLENVKALEETRALNTFFHTFDSCPEKAAYGWDEVSLSVELGAVDSLFISDEVFRTSDVTRRKQIAEMVENVKQSGGKVFILSTMHVSGTRLKELTGIAATLRFPLPEYE</sequence>
<evidence type="ECO:0000256" key="4">
    <source>
        <dbReference type="ARBA" id="ARBA00022490"/>
    </source>
</evidence>
<dbReference type="GO" id="GO:0070966">
    <property type="term" value="P:nuclear-transcribed mRNA catabolic process, no-go decay"/>
    <property type="evidence" value="ECO:0007669"/>
    <property type="project" value="InterPro"/>
</dbReference>
<dbReference type="Pfam" id="PF03465">
    <property type="entry name" value="eRF1_3"/>
    <property type="match status" value="1"/>
</dbReference>
<comment type="function">
    <text evidence="6">Component of the Pelota-HBS1L complex, a complex that recognizes stalled ribosomes and triggers the No-Go Decay (NGD) pathway. In the Pelota-HBS1L complex, pelo recognizes ribosomes stalled at the 3' end of an mRNA and engages stalled ribosomes by destabilizing mRNA in the mRNA channel.</text>
</comment>
<dbReference type="EMBL" id="JANCYU010000035">
    <property type="protein sequence ID" value="KAK4525944.1"/>
    <property type="molecule type" value="Genomic_DNA"/>
</dbReference>
<dbReference type="InterPro" id="IPR029064">
    <property type="entry name" value="Ribosomal_eL30-like_sf"/>
</dbReference>
<dbReference type="Gene3D" id="3.30.1330.30">
    <property type="match status" value="1"/>
</dbReference>
<evidence type="ECO:0000313" key="8">
    <source>
        <dbReference type="EMBL" id="KAK4525944.1"/>
    </source>
</evidence>
<dbReference type="Gene3D" id="3.30.420.60">
    <property type="entry name" value="eRF1 domain 2"/>
    <property type="match status" value="1"/>
</dbReference>
<evidence type="ECO:0000256" key="3">
    <source>
        <dbReference type="ARBA" id="ARBA00009504"/>
    </source>
</evidence>
<dbReference type="NCBIfam" id="TIGR00111">
    <property type="entry name" value="pelota"/>
    <property type="match status" value="1"/>
</dbReference>
<feature type="domain" description="eRF1/Pelota-like N-terminal" evidence="7">
    <location>
        <begin position="1"/>
        <end position="130"/>
    </location>
</feature>
<name>A0AAV9IF60_9RHOD</name>
<dbReference type="InterPro" id="IPR042226">
    <property type="entry name" value="eFR1_2_sf"/>
</dbReference>
<keyword evidence="9" id="KW-1185">Reference proteome</keyword>
<dbReference type="FunFam" id="3.30.1330.30:FF:000008">
    <property type="entry name" value="Protein pelota homolog"/>
    <property type="match status" value="1"/>
</dbReference>
<dbReference type="InterPro" id="IPR005142">
    <property type="entry name" value="eRF1_3"/>
</dbReference>
<comment type="cofactor">
    <cofactor evidence="1 6">
        <name>a divalent metal cation</name>
        <dbReference type="ChEBI" id="CHEBI:60240"/>
    </cofactor>
</comment>
<dbReference type="SUPFAM" id="SSF55315">
    <property type="entry name" value="L30e-like"/>
    <property type="match status" value="1"/>
</dbReference>
<dbReference type="SMART" id="SM01194">
    <property type="entry name" value="eRF1_1"/>
    <property type="match status" value="1"/>
</dbReference>
<reference evidence="8 9" key="1">
    <citation type="submission" date="2022-07" db="EMBL/GenBank/DDBJ databases">
        <title>Genome-wide signatures of adaptation to extreme environments.</title>
        <authorList>
            <person name="Cho C.H."/>
            <person name="Yoon H.S."/>
        </authorList>
    </citation>
    <scope>NUCLEOTIDE SEQUENCE [LARGE SCALE GENOMIC DNA]</scope>
    <source>
        <strain evidence="8 9">108.79 E11</strain>
    </source>
</reference>
<dbReference type="Pfam" id="PF26356">
    <property type="entry name" value="Pelota_N"/>
    <property type="match status" value="1"/>
</dbReference>
<accession>A0AAV9IF60</accession>
<comment type="caution">
    <text evidence="8">The sequence shown here is derived from an EMBL/GenBank/DDBJ whole genome shotgun (WGS) entry which is preliminary data.</text>
</comment>
<proteinExistence type="inferred from homology"/>
<dbReference type="SUPFAM" id="SSF159065">
    <property type="entry name" value="Dom34/Pelota N-terminal domain-like"/>
    <property type="match status" value="1"/>
</dbReference>
<dbReference type="SUPFAM" id="SSF53137">
    <property type="entry name" value="Translational machinery components"/>
    <property type="match status" value="1"/>
</dbReference>
<dbReference type="Proteomes" id="UP001300502">
    <property type="component" value="Unassembled WGS sequence"/>
</dbReference>
<evidence type="ECO:0000313" key="9">
    <source>
        <dbReference type="Proteomes" id="UP001300502"/>
    </source>
</evidence>
<dbReference type="AlphaFoldDB" id="A0AAV9IF60"/>
<protein>
    <recommendedName>
        <fullName evidence="6">Protein pelota homolog</fullName>
    </recommendedName>
</protein>
<keyword evidence="5 6" id="KW-0479">Metal-binding</keyword>
<dbReference type="GO" id="GO:0046872">
    <property type="term" value="F:metal ion binding"/>
    <property type="evidence" value="ECO:0007669"/>
    <property type="project" value="UniProtKB-KW"/>
</dbReference>
<evidence type="ECO:0000256" key="1">
    <source>
        <dbReference type="ARBA" id="ARBA00001968"/>
    </source>
</evidence>
<gene>
    <name evidence="8" type="ORF">GAYE_SCF18G3853</name>
</gene>
<dbReference type="FunFam" id="2.30.30.870:FF:000001">
    <property type="entry name" value="Protein pelota homolog"/>
    <property type="match status" value="1"/>
</dbReference>
<dbReference type="InterPro" id="IPR004405">
    <property type="entry name" value="TF_pelota"/>
</dbReference>
<dbReference type="GO" id="GO:0071025">
    <property type="term" value="P:RNA surveillance"/>
    <property type="evidence" value="ECO:0007669"/>
    <property type="project" value="InterPro"/>
</dbReference>
<dbReference type="GO" id="GO:0005737">
    <property type="term" value="C:cytoplasm"/>
    <property type="evidence" value="ECO:0007669"/>
    <property type="project" value="UniProtKB-SubCell"/>
</dbReference>
<dbReference type="InterPro" id="IPR005141">
    <property type="entry name" value="eRF1_2"/>
</dbReference>
<evidence type="ECO:0000259" key="7">
    <source>
        <dbReference type="SMART" id="SM01194"/>
    </source>
</evidence>
<dbReference type="Pfam" id="PF03464">
    <property type="entry name" value="eRF1_2"/>
    <property type="match status" value="1"/>
</dbReference>
<evidence type="ECO:0000256" key="6">
    <source>
        <dbReference type="RuleBase" id="RU362019"/>
    </source>
</evidence>
<dbReference type="GO" id="GO:0070651">
    <property type="term" value="P:nonfunctional rRNA decay"/>
    <property type="evidence" value="ECO:0007669"/>
    <property type="project" value="TreeGrafter"/>
</dbReference>
<evidence type="ECO:0000256" key="2">
    <source>
        <dbReference type="ARBA" id="ARBA00004496"/>
    </source>
</evidence>
<keyword evidence="4 6" id="KW-0963">Cytoplasm</keyword>
<dbReference type="GO" id="GO:0070481">
    <property type="term" value="P:nuclear-transcribed mRNA catabolic process, non-stop decay"/>
    <property type="evidence" value="ECO:0007669"/>
    <property type="project" value="InterPro"/>
</dbReference>
<dbReference type="GO" id="GO:0032790">
    <property type="term" value="P:ribosome disassembly"/>
    <property type="evidence" value="ECO:0007669"/>
    <property type="project" value="TreeGrafter"/>
</dbReference>
<organism evidence="8 9">
    <name type="scientific">Galdieria yellowstonensis</name>
    <dbReference type="NCBI Taxonomy" id="3028027"/>
    <lineage>
        <taxon>Eukaryota</taxon>
        <taxon>Rhodophyta</taxon>
        <taxon>Bangiophyceae</taxon>
        <taxon>Galdieriales</taxon>
        <taxon>Galdieriaceae</taxon>
        <taxon>Galdieria</taxon>
    </lineage>
</organism>
<dbReference type="Gene3D" id="2.30.30.870">
    <property type="entry name" value="Pelota, domain A"/>
    <property type="match status" value="1"/>
</dbReference>